<dbReference type="Proteomes" id="UP001358586">
    <property type="component" value="Chromosome 3"/>
</dbReference>
<sequence>MLTSVTSTLYKQLTSCKTVKVILDKLDEMFEDEVALTQQSAITSLMNAQQKLGTLVKNHMITLMGYFVEAMDNEANLEKKMNTEEKENTLRKESLRFLGHHKLKGREPGNLKAYLSLNASSTGFEEIKYLRDKSLLLRIGNETSVAAYLF</sequence>
<organism evidence="1 2">
    <name type="scientific">Gossypium arboreum</name>
    <name type="common">Tree cotton</name>
    <name type="synonym">Gossypium nanking</name>
    <dbReference type="NCBI Taxonomy" id="29729"/>
    <lineage>
        <taxon>Eukaryota</taxon>
        <taxon>Viridiplantae</taxon>
        <taxon>Streptophyta</taxon>
        <taxon>Embryophyta</taxon>
        <taxon>Tracheophyta</taxon>
        <taxon>Spermatophyta</taxon>
        <taxon>Magnoliopsida</taxon>
        <taxon>eudicotyledons</taxon>
        <taxon>Gunneridae</taxon>
        <taxon>Pentapetalae</taxon>
        <taxon>rosids</taxon>
        <taxon>malvids</taxon>
        <taxon>Malvales</taxon>
        <taxon>Malvaceae</taxon>
        <taxon>Malvoideae</taxon>
        <taxon>Gossypium</taxon>
    </lineage>
</organism>
<protein>
    <submittedName>
        <fullName evidence="1">Uncharacterized protein</fullName>
    </submittedName>
</protein>
<comment type="caution">
    <text evidence="1">The sequence shown here is derived from an EMBL/GenBank/DDBJ whole genome shotgun (WGS) entry which is preliminary data.</text>
</comment>
<evidence type="ECO:0000313" key="1">
    <source>
        <dbReference type="EMBL" id="KAK5840207.1"/>
    </source>
</evidence>
<gene>
    <name evidence="1" type="ORF">PVK06_009094</name>
</gene>
<dbReference type="EMBL" id="JARKNE010000003">
    <property type="protein sequence ID" value="KAK5840207.1"/>
    <property type="molecule type" value="Genomic_DNA"/>
</dbReference>
<name>A0ABR0QLJ7_GOSAR</name>
<evidence type="ECO:0000313" key="2">
    <source>
        <dbReference type="Proteomes" id="UP001358586"/>
    </source>
</evidence>
<reference evidence="1 2" key="1">
    <citation type="submission" date="2023-03" db="EMBL/GenBank/DDBJ databases">
        <title>WGS of Gossypium arboreum.</title>
        <authorList>
            <person name="Yu D."/>
        </authorList>
    </citation>
    <scope>NUCLEOTIDE SEQUENCE [LARGE SCALE GENOMIC DNA]</scope>
    <source>
        <tissue evidence="1">Leaf</tissue>
    </source>
</reference>
<proteinExistence type="predicted"/>
<keyword evidence="2" id="KW-1185">Reference proteome</keyword>
<accession>A0ABR0QLJ7</accession>